<dbReference type="RefSeq" id="WP_229836428.1">
    <property type="nucleotide sequence ID" value="NZ_BMZS01000002.1"/>
</dbReference>
<proteinExistence type="predicted"/>
<dbReference type="Pfam" id="PF02311">
    <property type="entry name" value="AraC_binding"/>
    <property type="match status" value="1"/>
</dbReference>
<dbReference type="InterPro" id="IPR018060">
    <property type="entry name" value="HTH_AraC"/>
</dbReference>
<keyword evidence="6" id="KW-1185">Reference proteome</keyword>
<dbReference type="GO" id="GO:0043565">
    <property type="term" value="F:sequence-specific DNA binding"/>
    <property type="evidence" value="ECO:0007669"/>
    <property type="project" value="InterPro"/>
</dbReference>
<feature type="domain" description="HTH araC/xylS-type" evidence="4">
    <location>
        <begin position="183"/>
        <end position="284"/>
    </location>
</feature>
<keyword evidence="1" id="KW-0805">Transcription regulation</keyword>
<dbReference type="PROSITE" id="PS01124">
    <property type="entry name" value="HTH_ARAC_FAMILY_2"/>
    <property type="match status" value="1"/>
</dbReference>
<name>A0A918XPK2_9PROT</name>
<evidence type="ECO:0000256" key="3">
    <source>
        <dbReference type="ARBA" id="ARBA00023163"/>
    </source>
</evidence>
<evidence type="ECO:0000256" key="1">
    <source>
        <dbReference type="ARBA" id="ARBA00023015"/>
    </source>
</evidence>
<keyword evidence="2" id="KW-0238">DNA-binding</keyword>
<dbReference type="Proteomes" id="UP000630353">
    <property type="component" value="Unassembled WGS sequence"/>
</dbReference>
<reference evidence="5" key="2">
    <citation type="submission" date="2020-09" db="EMBL/GenBank/DDBJ databases">
        <authorList>
            <person name="Sun Q."/>
            <person name="Kim S."/>
        </authorList>
    </citation>
    <scope>NUCLEOTIDE SEQUENCE</scope>
    <source>
        <strain evidence="5">KCTC 42651</strain>
    </source>
</reference>
<dbReference type="SUPFAM" id="SSF46689">
    <property type="entry name" value="Homeodomain-like"/>
    <property type="match status" value="1"/>
</dbReference>
<evidence type="ECO:0000259" key="4">
    <source>
        <dbReference type="PROSITE" id="PS01124"/>
    </source>
</evidence>
<dbReference type="PANTHER" id="PTHR46796:SF2">
    <property type="entry name" value="TRANSCRIPTIONAL REGULATORY PROTEIN"/>
    <property type="match status" value="1"/>
</dbReference>
<dbReference type="GO" id="GO:0003700">
    <property type="term" value="F:DNA-binding transcription factor activity"/>
    <property type="evidence" value="ECO:0007669"/>
    <property type="project" value="InterPro"/>
</dbReference>
<comment type="caution">
    <text evidence="5">The sequence shown here is derived from an EMBL/GenBank/DDBJ whole genome shotgun (WGS) entry which is preliminary data.</text>
</comment>
<dbReference type="InterPro" id="IPR037923">
    <property type="entry name" value="HTH-like"/>
</dbReference>
<accession>A0A918XPK2</accession>
<keyword evidence="3" id="KW-0804">Transcription</keyword>
<dbReference type="AlphaFoldDB" id="A0A918XPK2"/>
<evidence type="ECO:0000256" key="2">
    <source>
        <dbReference type="ARBA" id="ARBA00023125"/>
    </source>
</evidence>
<dbReference type="EMBL" id="BMZS01000002">
    <property type="protein sequence ID" value="GHD44035.1"/>
    <property type="molecule type" value="Genomic_DNA"/>
</dbReference>
<organism evidence="5 6">
    <name type="scientific">Thalassobaculum fulvum</name>
    <dbReference type="NCBI Taxonomy" id="1633335"/>
    <lineage>
        <taxon>Bacteria</taxon>
        <taxon>Pseudomonadati</taxon>
        <taxon>Pseudomonadota</taxon>
        <taxon>Alphaproteobacteria</taxon>
        <taxon>Rhodospirillales</taxon>
        <taxon>Thalassobaculaceae</taxon>
        <taxon>Thalassobaculum</taxon>
    </lineage>
</organism>
<dbReference type="Pfam" id="PF12833">
    <property type="entry name" value="HTH_18"/>
    <property type="match status" value="1"/>
</dbReference>
<evidence type="ECO:0000313" key="5">
    <source>
        <dbReference type="EMBL" id="GHD44035.1"/>
    </source>
</evidence>
<reference evidence="5" key="1">
    <citation type="journal article" date="2014" name="Int. J. Syst. Evol. Microbiol.">
        <title>Complete genome sequence of Corynebacterium casei LMG S-19264T (=DSM 44701T), isolated from a smear-ripened cheese.</title>
        <authorList>
            <consortium name="US DOE Joint Genome Institute (JGI-PGF)"/>
            <person name="Walter F."/>
            <person name="Albersmeier A."/>
            <person name="Kalinowski J."/>
            <person name="Ruckert C."/>
        </authorList>
    </citation>
    <scope>NUCLEOTIDE SEQUENCE</scope>
    <source>
        <strain evidence="5">KCTC 42651</strain>
    </source>
</reference>
<sequence length="294" mass="31773">MDHGAASGLERSCAAGDRAGWIRSAPPGPGLERIEAYFAGHGFDPHRHDTYAIGFTLRGVQAFRYRGASTCSVPGQVFVLHPDEVHDGRAGTEDGFRYRILYVEPALIRDALAETRRSLPFARDAVTDDPRLLRAVVPALADLDDPLDELQRDRIVQGLADALAAVDPIGGRPLPARDLAAVHRARERLDVAVEAGTGVGVGSAELEAVTGRSRYAVARLFRACLGTSPHHYLVLRRLDRARSLIRAGMPLADAATASGFADQSHMTRQFRRAYGLSPGRWSVLVGIERGAAAR</sequence>
<gene>
    <name evidence="5" type="ORF">GCM10017083_10940</name>
</gene>
<evidence type="ECO:0000313" key="6">
    <source>
        <dbReference type="Proteomes" id="UP000630353"/>
    </source>
</evidence>
<dbReference type="SMART" id="SM00342">
    <property type="entry name" value="HTH_ARAC"/>
    <property type="match status" value="1"/>
</dbReference>
<dbReference type="Gene3D" id="1.10.10.60">
    <property type="entry name" value="Homeodomain-like"/>
    <property type="match status" value="1"/>
</dbReference>
<dbReference type="InterPro" id="IPR003313">
    <property type="entry name" value="AraC-bd"/>
</dbReference>
<protein>
    <submittedName>
        <fullName evidence="5">Transcriptional regulator</fullName>
    </submittedName>
</protein>
<dbReference type="InterPro" id="IPR050204">
    <property type="entry name" value="AraC_XylS_family_regulators"/>
</dbReference>
<dbReference type="PANTHER" id="PTHR46796">
    <property type="entry name" value="HTH-TYPE TRANSCRIPTIONAL ACTIVATOR RHAS-RELATED"/>
    <property type="match status" value="1"/>
</dbReference>
<dbReference type="SUPFAM" id="SSF51215">
    <property type="entry name" value="Regulatory protein AraC"/>
    <property type="match status" value="1"/>
</dbReference>
<dbReference type="InterPro" id="IPR009057">
    <property type="entry name" value="Homeodomain-like_sf"/>
</dbReference>